<evidence type="ECO:0000313" key="11">
    <source>
        <dbReference type="Proteomes" id="UP000014500"/>
    </source>
</evidence>
<dbReference type="PANTHER" id="PTHR30294">
    <property type="entry name" value="MEMBRANE COMPONENT OF ABC TRANSPORTER YHHJ-RELATED"/>
    <property type="match status" value="1"/>
</dbReference>
<dbReference type="InterPro" id="IPR047817">
    <property type="entry name" value="ABC2_TM_bact-type"/>
</dbReference>
<dbReference type="PhylomeDB" id="T1J7J5"/>
<dbReference type="PROSITE" id="PS51012">
    <property type="entry name" value="ABC_TM2"/>
    <property type="match status" value="1"/>
</dbReference>
<dbReference type="InterPro" id="IPR013525">
    <property type="entry name" value="ABC2_TM"/>
</dbReference>
<evidence type="ECO:0000256" key="1">
    <source>
        <dbReference type="ARBA" id="ARBA00004651"/>
    </source>
</evidence>
<evidence type="ECO:0000256" key="8">
    <source>
        <dbReference type="SAM" id="Phobius"/>
    </source>
</evidence>
<feature type="transmembrane region" description="Helical" evidence="8">
    <location>
        <begin position="385"/>
        <end position="407"/>
    </location>
</feature>
<proteinExistence type="inferred from homology"/>
<keyword evidence="5 8" id="KW-0812">Transmembrane</keyword>
<keyword evidence="6 8" id="KW-1133">Transmembrane helix</keyword>
<dbReference type="eggNOG" id="KOG0059">
    <property type="taxonomic scope" value="Eukaryota"/>
</dbReference>
<protein>
    <recommendedName>
        <fullName evidence="9">ABC transmembrane type-2 domain-containing protein</fullName>
    </recommendedName>
</protein>
<keyword evidence="4" id="KW-1003">Cell membrane</keyword>
<sequence>MDFHPENIDAPVLRKPKCRSISFVQQSFGRTMALVIKNFIQMRRNLMLLFFQFLLPALQIIAFCLAIGGDPHDVPVAIYNEDINFGPRFLQKIDNKTVQQIHVDSYESGVDLVVNGEAAAVMHIWTNFSEALMNRFIASGNVPESIVQASSIHLRQDTTNQQIIFFINKACLQALEDFSADLLINFKNYPKIITNLLEVSEPIYGTNSSKTYTTEFMASGLILAIIYITAVGLTSVSFVIDRKQGMHERSCVSGATSFEIMCGYFLTQVSVVVIQVGIVLVFAIEVFRMHSRGSILLVILVALAQGICGMTLGFLLSIIFNHEREAMMGSLSIFFPCFTMSGILWSTLGMSNFVQKVSQALPHTLAVESMRWIMLRGRGMSWSPVWLGLVSTIAWIFGFIILSAIVMRIKQP</sequence>
<dbReference type="Proteomes" id="UP000014500">
    <property type="component" value="Unassembled WGS sequence"/>
</dbReference>
<evidence type="ECO:0000256" key="3">
    <source>
        <dbReference type="ARBA" id="ARBA00022448"/>
    </source>
</evidence>
<feature type="transmembrane region" description="Helical" evidence="8">
    <location>
        <begin position="46"/>
        <end position="68"/>
    </location>
</feature>
<dbReference type="PANTHER" id="PTHR30294:SF38">
    <property type="entry name" value="TRANSPORT PERMEASE PROTEIN"/>
    <property type="match status" value="1"/>
</dbReference>
<dbReference type="HOGENOM" id="CLU_014367_0_0_1"/>
<keyword evidence="3" id="KW-0813">Transport</keyword>
<dbReference type="EnsemblMetazoa" id="SMAR009648-RA">
    <property type="protein sequence ID" value="SMAR009648-PA"/>
    <property type="gene ID" value="SMAR009648"/>
</dbReference>
<keyword evidence="11" id="KW-1185">Reference proteome</keyword>
<evidence type="ECO:0000256" key="5">
    <source>
        <dbReference type="ARBA" id="ARBA00022692"/>
    </source>
</evidence>
<evidence type="ECO:0000256" key="6">
    <source>
        <dbReference type="ARBA" id="ARBA00022989"/>
    </source>
</evidence>
<accession>T1J7J5</accession>
<evidence type="ECO:0000259" key="9">
    <source>
        <dbReference type="PROSITE" id="PS51012"/>
    </source>
</evidence>
<dbReference type="OMA" id="IWRDPRS"/>
<reference evidence="10" key="2">
    <citation type="submission" date="2015-02" db="UniProtKB">
        <authorList>
            <consortium name="EnsemblMetazoa"/>
        </authorList>
    </citation>
    <scope>IDENTIFICATION</scope>
</reference>
<dbReference type="AlphaFoldDB" id="T1J7J5"/>
<comment type="subcellular location">
    <subcellularLocation>
        <location evidence="1">Cell membrane</location>
        <topology evidence="1">Multi-pass membrane protein</topology>
    </subcellularLocation>
</comment>
<dbReference type="Pfam" id="PF12698">
    <property type="entry name" value="ABC2_membrane_3"/>
    <property type="match status" value="1"/>
</dbReference>
<feature type="transmembrane region" description="Helical" evidence="8">
    <location>
        <begin position="295"/>
        <end position="319"/>
    </location>
</feature>
<dbReference type="GO" id="GO:0140359">
    <property type="term" value="F:ABC-type transporter activity"/>
    <property type="evidence" value="ECO:0007669"/>
    <property type="project" value="InterPro"/>
</dbReference>
<comment type="similarity">
    <text evidence="2">Belongs to the ABC-2 integral membrane protein family.</text>
</comment>
<evidence type="ECO:0000256" key="2">
    <source>
        <dbReference type="ARBA" id="ARBA00007783"/>
    </source>
</evidence>
<feature type="transmembrane region" description="Helical" evidence="8">
    <location>
        <begin position="216"/>
        <end position="240"/>
    </location>
</feature>
<evidence type="ECO:0000256" key="7">
    <source>
        <dbReference type="ARBA" id="ARBA00023136"/>
    </source>
</evidence>
<dbReference type="STRING" id="126957.T1J7J5"/>
<keyword evidence="7 8" id="KW-0472">Membrane</keyword>
<organism evidence="10 11">
    <name type="scientific">Strigamia maritima</name>
    <name type="common">European centipede</name>
    <name type="synonym">Geophilus maritimus</name>
    <dbReference type="NCBI Taxonomy" id="126957"/>
    <lineage>
        <taxon>Eukaryota</taxon>
        <taxon>Metazoa</taxon>
        <taxon>Ecdysozoa</taxon>
        <taxon>Arthropoda</taxon>
        <taxon>Myriapoda</taxon>
        <taxon>Chilopoda</taxon>
        <taxon>Pleurostigmophora</taxon>
        <taxon>Geophilomorpha</taxon>
        <taxon>Linotaeniidae</taxon>
        <taxon>Strigamia</taxon>
    </lineage>
</organism>
<feature type="transmembrane region" description="Helical" evidence="8">
    <location>
        <begin position="331"/>
        <end position="348"/>
    </location>
</feature>
<dbReference type="EMBL" id="JH431932">
    <property type="status" value="NOT_ANNOTATED_CDS"/>
    <property type="molecule type" value="Genomic_DNA"/>
</dbReference>
<feature type="transmembrane region" description="Helical" evidence="8">
    <location>
        <begin position="261"/>
        <end position="283"/>
    </location>
</feature>
<name>T1J7J5_STRMM</name>
<dbReference type="InterPro" id="IPR051449">
    <property type="entry name" value="ABC-2_transporter_component"/>
</dbReference>
<dbReference type="GO" id="GO:0005886">
    <property type="term" value="C:plasma membrane"/>
    <property type="evidence" value="ECO:0007669"/>
    <property type="project" value="UniProtKB-SubCell"/>
</dbReference>
<evidence type="ECO:0000256" key="4">
    <source>
        <dbReference type="ARBA" id="ARBA00022475"/>
    </source>
</evidence>
<feature type="domain" description="ABC transmembrane type-2" evidence="9">
    <location>
        <begin position="180"/>
        <end position="410"/>
    </location>
</feature>
<reference evidence="11" key="1">
    <citation type="submission" date="2011-05" db="EMBL/GenBank/DDBJ databases">
        <authorList>
            <person name="Richards S.R."/>
            <person name="Qu J."/>
            <person name="Jiang H."/>
            <person name="Jhangiani S.N."/>
            <person name="Agravi P."/>
            <person name="Goodspeed R."/>
            <person name="Gross S."/>
            <person name="Mandapat C."/>
            <person name="Jackson L."/>
            <person name="Mathew T."/>
            <person name="Pu L."/>
            <person name="Thornton R."/>
            <person name="Saada N."/>
            <person name="Wilczek-Boney K.B."/>
            <person name="Lee S."/>
            <person name="Kovar C."/>
            <person name="Wu Y."/>
            <person name="Scherer S.E."/>
            <person name="Worley K.C."/>
            <person name="Muzny D.M."/>
            <person name="Gibbs R."/>
        </authorList>
    </citation>
    <scope>NUCLEOTIDE SEQUENCE</scope>
    <source>
        <strain evidence="11">Brora</strain>
    </source>
</reference>
<evidence type="ECO:0000313" key="10">
    <source>
        <dbReference type="EnsemblMetazoa" id="SMAR009648-PA"/>
    </source>
</evidence>